<dbReference type="PANTHER" id="PTHR13018">
    <property type="entry name" value="PROBABLE MEMBRANE PROTEIN DUF221-RELATED"/>
    <property type="match status" value="1"/>
</dbReference>
<evidence type="ECO:0000313" key="14">
    <source>
        <dbReference type="Proteomes" id="UP001358417"/>
    </source>
</evidence>
<feature type="transmembrane region" description="Helical" evidence="8">
    <location>
        <begin position="27"/>
        <end position="48"/>
    </location>
</feature>
<evidence type="ECO:0000313" key="13">
    <source>
        <dbReference type="EMBL" id="KAK5049371.1"/>
    </source>
</evidence>
<dbReference type="GO" id="GO:0005886">
    <property type="term" value="C:plasma membrane"/>
    <property type="evidence" value="ECO:0007669"/>
    <property type="project" value="TreeGrafter"/>
</dbReference>
<evidence type="ECO:0000256" key="4">
    <source>
        <dbReference type="ARBA" id="ARBA00022692"/>
    </source>
</evidence>
<dbReference type="Pfam" id="PF14703">
    <property type="entry name" value="PHM7_cyt"/>
    <property type="match status" value="1"/>
</dbReference>
<evidence type="ECO:0008006" key="15">
    <source>
        <dbReference type="Google" id="ProtNLM"/>
    </source>
</evidence>
<accession>A0AAV9N781</accession>
<feature type="domain" description="CSC1/OSCA1-like cytosolic" evidence="12">
    <location>
        <begin position="211"/>
        <end position="450"/>
    </location>
</feature>
<evidence type="ECO:0000256" key="8">
    <source>
        <dbReference type="SAM" id="Phobius"/>
    </source>
</evidence>
<dbReference type="Proteomes" id="UP001358417">
    <property type="component" value="Unassembled WGS sequence"/>
</dbReference>
<evidence type="ECO:0000259" key="9">
    <source>
        <dbReference type="Pfam" id="PF02714"/>
    </source>
</evidence>
<keyword evidence="6 8" id="KW-0472">Membrane</keyword>
<feature type="compositionally biased region" description="Basic and acidic residues" evidence="7">
    <location>
        <begin position="296"/>
        <end position="312"/>
    </location>
</feature>
<feature type="transmembrane region" description="Helical" evidence="8">
    <location>
        <begin position="166"/>
        <end position="185"/>
    </location>
</feature>
<feature type="transmembrane region" description="Helical" evidence="8">
    <location>
        <begin position="556"/>
        <end position="585"/>
    </location>
</feature>
<keyword evidence="14" id="KW-1185">Reference proteome</keyword>
<dbReference type="GeneID" id="89972478"/>
<dbReference type="InterPro" id="IPR045122">
    <property type="entry name" value="Csc1-like"/>
</dbReference>
<feature type="compositionally biased region" description="Basic and acidic residues" evidence="7">
    <location>
        <begin position="865"/>
        <end position="881"/>
    </location>
</feature>
<dbReference type="PANTHER" id="PTHR13018:SF20">
    <property type="entry name" value="SPORULATION-SPECIFIC PROTEIN 75"/>
    <property type="match status" value="1"/>
</dbReference>
<dbReference type="GO" id="GO:0005227">
    <property type="term" value="F:calcium-activated cation channel activity"/>
    <property type="evidence" value="ECO:0007669"/>
    <property type="project" value="InterPro"/>
</dbReference>
<organism evidence="13 14">
    <name type="scientific">Exophiala bonariae</name>
    <dbReference type="NCBI Taxonomy" id="1690606"/>
    <lineage>
        <taxon>Eukaryota</taxon>
        <taxon>Fungi</taxon>
        <taxon>Dikarya</taxon>
        <taxon>Ascomycota</taxon>
        <taxon>Pezizomycotina</taxon>
        <taxon>Eurotiomycetes</taxon>
        <taxon>Chaetothyriomycetidae</taxon>
        <taxon>Chaetothyriales</taxon>
        <taxon>Herpotrichiellaceae</taxon>
        <taxon>Exophiala</taxon>
    </lineage>
</organism>
<evidence type="ECO:0000256" key="7">
    <source>
        <dbReference type="SAM" id="MobiDB-lite"/>
    </source>
</evidence>
<keyword evidence="4 8" id="KW-0812">Transmembrane</keyword>
<dbReference type="Pfam" id="PF02714">
    <property type="entry name" value="RSN1_7TM"/>
    <property type="match status" value="1"/>
</dbReference>
<feature type="transmembrane region" description="Helical" evidence="8">
    <location>
        <begin position="661"/>
        <end position="694"/>
    </location>
</feature>
<sequence>MSDTFGDIINGAAGTAQGREGTTVQTLVISVAAGFVLFAVQFGAFLIVRNYLWAKRIYQPRSFLIPSRDRVKPPPNNPFRWLWLLLKTSNDKVLRKAGMDAYFFVRYLGMCLKMFCPMALIILPILIPINYSNGKGTNTIGDTRYNVTGLDTLAWSNVSPQHTDRYWAHLVLAVGGIAWVCFLFHHELLHYVAKRQDYLSSRRHRLKASSTTVLIMDIPSSLCTTEALMKLYDDFPGGVRRIWLNRNFESLANKDQMRRNYEHRLENAETNLIRKVIKKHRKTGKEAGGGDSNEMSEPKEGSETACHPDREPHSAEGVIEITTQADCENDLQHDLSTKALWTKFITPKQRPTMRIPRPDHPIICKIPLIGRFFSLKVDTIYFCRRELARLNREIEMDIEEADSCPQNGSAFIQFNDQKAAHMACQAVAATAPGRMAQRNVEMSPADINWSTLNHTRQNRAVRLVIFVLLFLVLLFVFGLISFFTGLLSRISTLADSTSWLRWIGTLPRWLLSFIQGTLPPVILVILLSGPTPIVLRAMTNSTRGATTGSRGERSLQLWYFILLLFEVFIIPTISSGLTSIVQELIHNTASVPEILATNLPTAANYYFSFLVLQALSISSSSILQTIRLLNFYVFASVNTPDDVFGKLSFTWRTRIGSNIPWYTTFAVIGMVYSVIAPLMLVFMLITFSLFYLVIKNNILYVIRTGDVDSGGVWFPSAINQTFTGLYFMEVCLIGLFFLVRDAKNNVACEAQGIIMAIVFVLTIMYQIWLTLHFNGLFRFAPLQLTSETLLQSNEPQTPIRASDVDEDRPMSDETVAAKERDSEIAGKSDSRPEQTGEVEKVEKFPKPPFLDEVRRTSSRSLTAEQRSRRGTLMEEQKEHDKHQAKRILARLNRPLDEARLAQLESGLVRAEAYASNALIPRKREIIALMMNDPISKIIMQHNDDLEALTTEERDMLVSVAFTHPVLREPMPSVWIPRDDVAVSDDEVQRTRALSRYIAIGNRGAFFNRKLKVKIDKPPPDMSVDVLKANDEISFANSPTFKPSAGNVHGITYYSPLDAVGRGVPILTHSGSHKHIRNDALNIYDITFNSILLRDYNCAKEVKNRNDYGSSTVGSALATSAAMIAGLAYLNARWSIPVDLHVMRSRLSAAGTLSTREKTGMMNSFCLLEEYANHHQIQVQIFIVFEERTWTFRETGAIGDVGLLGRLSVVTTQAIVELDWETEEPRKDPITGFCTRVTPEEPGELLCAVNANDIIATYSGYWGNSKASNAKVWRDVFRPGDAWFRTGDVLRLDDNGTLWFSDRIGDTFRRQRFAALLLRDISSPDTPVPEATLQSIATLAHQKLPKYAVPMLLRVVTEVIVTGTNKQQKFTLRKKE</sequence>
<feature type="transmembrane region" description="Helical" evidence="8">
    <location>
        <begin position="605"/>
        <end position="623"/>
    </location>
</feature>
<feature type="transmembrane region" description="Helical" evidence="8">
    <location>
        <begin position="463"/>
        <end position="490"/>
    </location>
</feature>
<name>A0AAV9N781_9EURO</name>
<feature type="transmembrane region" description="Helical" evidence="8">
    <location>
        <begin position="104"/>
        <end position="127"/>
    </location>
</feature>
<feature type="domain" description="10TM putative phosphate transporter extracellular tail" evidence="10">
    <location>
        <begin position="946"/>
        <end position="1020"/>
    </location>
</feature>
<comment type="caution">
    <text evidence="13">The sequence shown here is derived from an EMBL/GenBank/DDBJ whole genome shotgun (WGS) entry which is preliminary data.</text>
</comment>
<dbReference type="SUPFAM" id="SSF56801">
    <property type="entry name" value="Acetyl-CoA synthetase-like"/>
    <property type="match status" value="1"/>
</dbReference>
<feature type="domain" description="CSC1/OSCA1-like 7TM region" evidence="9">
    <location>
        <begin position="465"/>
        <end position="736"/>
    </location>
</feature>
<dbReference type="InterPro" id="IPR027815">
    <property type="entry name" value="CSC1/OSCA1-like_cyt"/>
</dbReference>
<keyword evidence="5 8" id="KW-1133">Transmembrane helix</keyword>
<evidence type="ECO:0000259" key="10">
    <source>
        <dbReference type="Pfam" id="PF12621"/>
    </source>
</evidence>
<evidence type="ECO:0000256" key="1">
    <source>
        <dbReference type="ARBA" id="ARBA00004141"/>
    </source>
</evidence>
<proteinExistence type="inferred from homology"/>
<evidence type="ECO:0000256" key="5">
    <source>
        <dbReference type="ARBA" id="ARBA00022989"/>
    </source>
</evidence>
<dbReference type="Pfam" id="PF13967">
    <property type="entry name" value="RSN1_TM"/>
    <property type="match status" value="1"/>
</dbReference>
<comment type="similarity">
    <text evidence="2">Belongs to the CSC1 (TC 1.A.17) family.</text>
</comment>
<dbReference type="Pfam" id="PF12621">
    <property type="entry name" value="PHM7_ext"/>
    <property type="match status" value="1"/>
</dbReference>
<feature type="region of interest" description="Disordered" evidence="7">
    <location>
        <begin position="280"/>
        <end position="312"/>
    </location>
</feature>
<gene>
    <name evidence="13" type="ORF">LTR84_004300</name>
</gene>
<dbReference type="InterPro" id="IPR042099">
    <property type="entry name" value="ANL_N_sf"/>
</dbReference>
<feature type="domain" description="CSC1/OSCA1-like N-terminal transmembrane" evidence="11">
    <location>
        <begin position="27"/>
        <end position="187"/>
    </location>
</feature>
<feature type="transmembrane region" description="Helical" evidence="8">
    <location>
        <begin position="750"/>
        <end position="768"/>
    </location>
</feature>
<dbReference type="InterPro" id="IPR022257">
    <property type="entry name" value="PHM7_ext"/>
</dbReference>
<dbReference type="EMBL" id="JAVRRD010000019">
    <property type="protein sequence ID" value="KAK5049371.1"/>
    <property type="molecule type" value="Genomic_DNA"/>
</dbReference>
<feature type="region of interest" description="Disordered" evidence="7">
    <location>
        <begin position="793"/>
        <end position="884"/>
    </location>
</feature>
<feature type="transmembrane region" description="Helical" evidence="8">
    <location>
        <begin position="510"/>
        <end position="535"/>
    </location>
</feature>
<evidence type="ECO:0000256" key="2">
    <source>
        <dbReference type="ARBA" id="ARBA00007779"/>
    </source>
</evidence>
<evidence type="ECO:0000259" key="12">
    <source>
        <dbReference type="Pfam" id="PF14703"/>
    </source>
</evidence>
<dbReference type="InterPro" id="IPR003864">
    <property type="entry name" value="CSC1/OSCA1-like_7TM"/>
</dbReference>
<dbReference type="InterPro" id="IPR032880">
    <property type="entry name" value="CSC1/OSCA1-like_N"/>
</dbReference>
<feature type="transmembrane region" description="Helical" evidence="8">
    <location>
        <begin position="714"/>
        <end position="738"/>
    </location>
</feature>
<evidence type="ECO:0000256" key="3">
    <source>
        <dbReference type="ARBA" id="ARBA00022448"/>
    </source>
</evidence>
<comment type="subcellular location">
    <subcellularLocation>
        <location evidence="1">Membrane</location>
        <topology evidence="1">Multi-pass membrane protein</topology>
    </subcellularLocation>
</comment>
<keyword evidence="3" id="KW-0813">Transport</keyword>
<protein>
    <recommendedName>
        <fullName evidence="15">DUF221-domain-containing protein</fullName>
    </recommendedName>
</protein>
<dbReference type="Gene3D" id="3.40.50.12780">
    <property type="entry name" value="N-terminal domain of ligase-like"/>
    <property type="match status" value="1"/>
</dbReference>
<feature type="compositionally biased region" description="Basic and acidic residues" evidence="7">
    <location>
        <begin position="807"/>
        <end position="855"/>
    </location>
</feature>
<reference evidence="13 14" key="1">
    <citation type="submission" date="2023-08" db="EMBL/GenBank/DDBJ databases">
        <title>Black Yeasts Isolated from many extreme environments.</title>
        <authorList>
            <person name="Coleine C."/>
            <person name="Stajich J.E."/>
            <person name="Selbmann L."/>
        </authorList>
    </citation>
    <scope>NUCLEOTIDE SEQUENCE [LARGE SCALE GENOMIC DNA]</scope>
    <source>
        <strain evidence="13 14">CCFEE 5792</strain>
    </source>
</reference>
<evidence type="ECO:0000259" key="11">
    <source>
        <dbReference type="Pfam" id="PF13967"/>
    </source>
</evidence>
<dbReference type="RefSeq" id="XP_064704416.1">
    <property type="nucleotide sequence ID" value="XM_064847877.1"/>
</dbReference>
<evidence type="ECO:0000256" key="6">
    <source>
        <dbReference type="ARBA" id="ARBA00023136"/>
    </source>
</evidence>